<feature type="region of interest" description="Disordered" evidence="1">
    <location>
        <begin position="1"/>
        <end position="20"/>
    </location>
</feature>
<name>A0ABS0ZAR9_9GAMM</name>
<sequence length="104" mass="11736">MTQQTQNQNHESQALAWLNESDDGESMVITLKKPIEVDGQKVETLTMREPTVLDQKLAQNNAKTNVDMETQLFANLCGIPSDVVNTMKLSNYQRLQTAYSSFLD</sequence>
<dbReference type="InterPro" id="IPR019289">
    <property type="entry name" value="Phage_tail_E/E"/>
</dbReference>
<organism evidence="2 3">
    <name type="scientific">Marinomonas ostreistagni</name>
    <dbReference type="NCBI Taxonomy" id="359209"/>
    <lineage>
        <taxon>Bacteria</taxon>
        <taxon>Pseudomonadati</taxon>
        <taxon>Pseudomonadota</taxon>
        <taxon>Gammaproteobacteria</taxon>
        <taxon>Oceanospirillales</taxon>
        <taxon>Oceanospirillaceae</taxon>
        <taxon>Marinomonas</taxon>
    </lineage>
</organism>
<dbReference type="Pfam" id="PF10109">
    <property type="entry name" value="Phage_TAC_7"/>
    <property type="match status" value="1"/>
</dbReference>
<comment type="caution">
    <text evidence="2">The sequence shown here is derived from an EMBL/GenBank/DDBJ whole genome shotgun (WGS) entry which is preliminary data.</text>
</comment>
<dbReference type="Proteomes" id="UP000598488">
    <property type="component" value="Unassembled WGS sequence"/>
</dbReference>
<keyword evidence="3" id="KW-1185">Reference proteome</keyword>
<gene>
    <name evidence="2" type="ORF">JHD44_08565</name>
</gene>
<protein>
    <submittedName>
        <fullName evidence="2">Phage tail assembly protein</fullName>
    </submittedName>
</protein>
<evidence type="ECO:0000256" key="1">
    <source>
        <dbReference type="SAM" id="MobiDB-lite"/>
    </source>
</evidence>
<feature type="compositionally biased region" description="Polar residues" evidence="1">
    <location>
        <begin position="1"/>
        <end position="12"/>
    </location>
</feature>
<evidence type="ECO:0000313" key="2">
    <source>
        <dbReference type="EMBL" id="MBJ7550732.1"/>
    </source>
</evidence>
<dbReference type="RefSeq" id="WP_199462346.1">
    <property type="nucleotide sequence ID" value="NZ_JAEMUH010000007.1"/>
</dbReference>
<accession>A0ABS0ZAR9</accession>
<proteinExistence type="predicted"/>
<reference evidence="2 3" key="1">
    <citation type="submission" date="2020-12" db="EMBL/GenBank/DDBJ databases">
        <title>Comparative genome analysis of fungal antagonists Marinomonas ostreistagni 398 and M. spartinae 468.</title>
        <authorList>
            <person name="Fields J.L."/>
            <person name="Mavrodi O.V."/>
            <person name="Biber P.D."/>
            <person name="Indest K.J."/>
            <person name="Mavrodi D.V."/>
        </authorList>
    </citation>
    <scope>NUCLEOTIDE SEQUENCE [LARGE SCALE GENOMIC DNA]</scope>
    <source>
        <strain evidence="2 3">USM7</strain>
    </source>
</reference>
<dbReference type="EMBL" id="JAEMUH010000007">
    <property type="protein sequence ID" value="MBJ7550732.1"/>
    <property type="molecule type" value="Genomic_DNA"/>
</dbReference>
<evidence type="ECO:0000313" key="3">
    <source>
        <dbReference type="Proteomes" id="UP000598488"/>
    </source>
</evidence>